<keyword evidence="3" id="KW-0378">Hydrolase</keyword>
<evidence type="ECO:0000256" key="3">
    <source>
        <dbReference type="ARBA" id="ARBA00022801"/>
    </source>
</evidence>
<evidence type="ECO:0000313" key="8">
    <source>
        <dbReference type="Proteomes" id="UP000199627"/>
    </source>
</evidence>
<dbReference type="STRING" id="311333.SAMN05421664_0718"/>
<evidence type="ECO:0000256" key="5">
    <source>
        <dbReference type="SAM" id="SignalP"/>
    </source>
</evidence>
<keyword evidence="5" id="KW-0732">Signal</keyword>
<dbReference type="InterPro" id="IPR051453">
    <property type="entry name" value="MBL_Glyoxalase_II"/>
</dbReference>
<feature type="signal peptide" evidence="5">
    <location>
        <begin position="1"/>
        <end position="18"/>
    </location>
</feature>
<feature type="chain" id="PRO_5011673307" evidence="5">
    <location>
        <begin position="19"/>
        <end position="290"/>
    </location>
</feature>
<dbReference type="NCBIfam" id="NF033105">
    <property type="entry name" value="bla_subclass_B3"/>
    <property type="match status" value="1"/>
</dbReference>
<dbReference type="InterPro" id="IPR036866">
    <property type="entry name" value="RibonucZ/Hydroxyglut_hydro"/>
</dbReference>
<evidence type="ECO:0000256" key="1">
    <source>
        <dbReference type="ARBA" id="ARBA00001947"/>
    </source>
</evidence>
<feature type="domain" description="Metallo-beta-lactamase" evidence="6">
    <location>
        <begin position="51"/>
        <end position="241"/>
    </location>
</feature>
<keyword evidence="2" id="KW-0479">Metal-binding</keyword>
<dbReference type="Gene3D" id="3.60.15.10">
    <property type="entry name" value="Ribonuclease Z/Hydroxyacylglutathione hydrolase-like"/>
    <property type="match status" value="1"/>
</dbReference>
<dbReference type="EMBL" id="FNKL01000001">
    <property type="protein sequence ID" value="SDQ14426.1"/>
    <property type="molecule type" value="Genomic_DNA"/>
</dbReference>
<dbReference type="Pfam" id="PF00753">
    <property type="entry name" value="Lactamase_B"/>
    <property type="match status" value="1"/>
</dbReference>
<sequence length="290" mass="32922">MKRIIPVFLLILSFLSNAQTVNEPKNNPEEWSKTYEPFRIAGNLYYVGTYDLASYLIVTNKGNILINTGLAGSFPIIKSNIKKLGFNDKDIKILTLTQAHFDHMGAMADMKKETGAKLYVDEKDAEELKSGGKSDYELGKYGVTFKPVTPDYLLKNNDKIKLGNTTLTLLHHPGHTKGSCSFLFVTKDKNQTYKVLIANLPSIIIDRKFSDVKSYQNIQNDYAETFKAMKNLDFDIWVASHASQFGLHTKRKEGDSYNPKLFADKEVYFQKLGKLETDYQEKIKADSSEK</sequence>
<dbReference type="GO" id="GO:0016787">
    <property type="term" value="F:hydrolase activity"/>
    <property type="evidence" value="ECO:0007669"/>
    <property type="project" value="UniProtKB-KW"/>
</dbReference>
<dbReference type="PANTHER" id="PTHR46233:SF3">
    <property type="entry name" value="HYDROXYACYLGLUTATHIONE HYDROLASE GLOC"/>
    <property type="match status" value="1"/>
</dbReference>
<dbReference type="AlphaFoldDB" id="A0A1H0YHQ2"/>
<keyword evidence="8" id="KW-1185">Reference proteome</keyword>
<dbReference type="GO" id="GO:0046872">
    <property type="term" value="F:metal ion binding"/>
    <property type="evidence" value="ECO:0007669"/>
    <property type="project" value="UniProtKB-KW"/>
</dbReference>
<proteinExistence type="predicted"/>
<dbReference type="InterPro" id="IPR001279">
    <property type="entry name" value="Metallo-B-lactamas"/>
</dbReference>
<reference evidence="8" key="1">
    <citation type="submission" date="2016-10" db="EMBL/GenBank/DDBJ databases">
        <authorList>
            <person name="Varghese N."/>
            <person name="Submissions S."/>
        </authorList>
    </citation>
    <scope>NUCLEOTIDE SEQUENCE [LARGE SCALE GENOMIC DNA]</scope>
    <source>
        <strain evidence="8">DSM 17072</strain>
    </source>
</reference>
<dbReference type="SUPFAM" id="SSF56281">
    <property type="entry name" value="Metallo-hydrolase/oxidoreductase"/>
    <property type="match status" value="1"/>
</dbReference>
<dbReference type="Proteomes" id="UP000199627">
    <property type="component" value="Unassembled WGS sequence"/>
</dbReference>
<dbReference type="SMART" id="SM00849">
    <property type="entry name" value="Lactamase_B"/>
    <property type="match status" value="1"/>
</dbReference>
<dbReference type="NCBIfam" id="NF012229">
    <property type="entry name" value="bla_class_B_core"/>
    <property type="match status" value="1"/>
</dbReference>
<name>A0A1H0YHQ2_9FLAO</name>
<gene>
    <name evidence="7" type="ORF">SAMN05421664_0718</name>
</gene>
<evidence type="ECO:0000313" key="7">
    <source>
        <dbReference type="EMBL" id="SDQ14426.1"/>
    </source>
</evidence>
<dbReference type="PANTHER" id="PTHR46233">
    <property type="entry name" value="HYDROXYACYLGLUTATHIONE HYDROLASE GLOC"/>
    <property type="match status" value="1"/>
</dbReference>
<evidence type="ECO:0000256" key="2">
    <source>
        <dbReference type="ARBA" id="ARBA00022723"/>
    </source>
</evidence>
<accession>A0A1H0YHQ2</accession>
<dbReference type="OrthoDB" id="9802248at2"/>
<keyword evidence="4" id="KW-0862">Zinc</keyword>
<dbReference type="RefSeq" id="WP_089753672.1">
    <property type="nucleotide sequence ID" value="NZ_FNKL01000001.1"/>
</dbReference>
<comment type="cofactor">
    <cofactor evidence="1">
        <name>Zn(2+)</name>
        <dbReference type="ChEBI" id="CHEBI:29105"/>
    </cofactor>
</comment>
<protein>
    <submittedName>
        <fullName evidence="7">Metallo-beta-lactamase class B</fullName>
    </submittedName>
</protein>
<organism evidence="7 8">
    <name type="scientific">Chryseobacterium soldanellicola</name>
    <dbReference type="NCBI Taxonomy" id="311333"/>
    <lineage>
        <taxon>Bacteria</taxon>
        <taxon>Pseudomonadati</taxon>
        <taxon>Bacteroidota</taxon>
        <taxon>Flavobacteriia</taxon>
        <taxon>Flavobacteriales</taxon>
        <taxon>Weeksellaceae</taxon>
        <taxon>Chryseobacterium group</taxon>
        <taxon>Chryseobacterium</taxon>
    </lineage>
</organism>
<evidence type="ECO:0000259" key="6">
    <source>
        <dbReference type="SMART" id="SM00849"/>
    </source>
</evidence>
<evidence type="ECO:0000256" key="4">
    <source>
        <dbReference type="ARBA" id="ARBA00022833"/>
    </source>
</evidence>